<protein>
    <submittedName>
        <fullName evidence="2">Heavy-metal resistance</fullName>
    </submittedName>
</protein>
<dbReference type="InterPro" id="IPR025961">
    <property type="entry name" value="Metal_resist"/>
</dbReference>
<evidence type="ECO:0000313" key="2">
    <source>
        <dbReference type="EMBL" id="SEM62956.1"/>
    </source>
</evidence>
<dbReference type="RefSeq" id="WP_175476573.1">
    <property type="nucleotide sequence ID" value="NZ_FOBS01000028.1"/>
</dbReference>
<evidence type="ECO:0000256" key="1">
    <source>
        <dbReference type="SAM" id="MobiDB-lite"/>
    </source>
</evidence>
<dbReference type="STRING" id="43775.SAMN04489760_12811"/>
<keyword evidence="3" id="KW-1185">Reference proteome</keyword>
<dbReference type="Gene3D" id="1.20.120.1490">
    <property type="match status" value="1"/>
</dbReference>
<proteinExistence type="predicted"/>
<name>A0A1H7ZXK5_9BACT</name>
<dbReference type="AlphaFoldDB" id="A0A1H7ZXK5"/>
<gene>
    <name evidence="2" type="ORF">SAMN04489760_12811</name>
</gene>
<accession>A0A1H7ZXK5</accession>
<dbReference type="Pfam" id="PF13801">
    <property type="entry name" value="Metal_resist"/>
    <property type="match status" value="1"/>
</dbReference>
<organism evidence="2 3">
    <name type="scientific">Syntrophus gentianae</name>
    <dbReference type="NCBI Taxonomy" id="43775"/>
    <lineage>
        <taxon>Bacteria</taxon>
        <taxon>Pseudomonadati</taxon>
        <taxon>Thermodesulfobacteriota</taxon>
        <taxon>Syntrophia</taxon>
        <taxon>Syntrophales</taxon>
        <taxon>Syntrophaceae</taxon>
        <taxon>Syntrophus</taxon>
    </lineage>
</organism>
<feature type="compositionally biased region" description="Basic and acidic residues" evidence="1">
    <location>
        <begin position="138"/>
        <end position="153"/>
    </location>
</feature>
<evidence type="ECO:0000313" key="3">
    <source>
        <dbReference type="Proteomes" id="UP000198744"/>
    </source>
</evidence>
<dbReference type="EMBL" id="FOBS01000028">
    <property type="protein sequence ID" value="SEM62956.1"/>
    <property type="molecule type" value="Genomic_DNA"/>
</dbReference>
<feature type="region of interest" description="Disordered" evidence="1">
    <location>
        <begin position="138"/>
        <end position="167"/>
    </location>
</feature>
<sequence length="167" mass="19174">MKTIRVIGIVVLLIVAISANVQAYREGGGRPGYGYGSNLDDRMIARLNLTADQKARIITLREAHSKEIQPLQDELYSRSNELKQLWLQRSLDQDRITDVEREVRTLRSRIRDKIDSNRQAVFSILTTEQQAIFKRYEADRKDGSGKSMRDRRGMGMPPAMDRGMRGH</sequence>
<reference evidence="2 3" key="1">
    <citation type="submission" date="2016-10" db="EMBL/GenBank/DDBJ databases">
        <authorList>
            <person name="de Groot N.N."/>
        </authorList>
    </citation>
    <scope>NUCLEOTIDE SEQUENCE [LARGE SCALE GENOMIC DNA]</scope>
    <source>
        <strain evidence="2 3">DSM 8423</strain>
    </source>
</reference>
<dbReference type="Proteomes" id="UP000198744">
    <property type="component" value="Unassembled WGS sequence"/>
</dbReference>